<dbReference type="InterPro" id="IPR050629">
    <property type="entry name" value="STE20/SPS1-PAK"/>
</dbReference>
<evidence type="ECO:0000256" key="2">
    <source>
        <dbReference type="ARBA" id="ARBA00008874"/>
    </source>
</evidence>
<evidence type="ECO:0000256" key="3">
    <source>
        <dbReference type="ARBA" id="ARBA00022553"/>
    </source>
</evidence>
<dbReference type="OrthoDB" id="8693905at2759"/>
<dbReference type="GO" id="GO:0005737">
    <property type="term" value="C:cytoplasm"/>
    <property type="evidence" value="ECO:0007669"/>
    <property type="project" value="TreeGrafter"/>
</dbReference>
<keyword evidence="9" id="KW-0418">Kinase</keyword>
<feature type="region of interest" description="Disordered" evidence="7">
    <location>
        <begin position="162"/>
        <end position="225"/>
    </location>
</feature>
<evidence type="ECO:0000256" key="4">
    <source>
        <dbReference type="ARBA" id="ARBA00022679"/>
    </source>
</evidence>
<feature type="region of interest" description="Disordered" evidence="7">
    <location>
        <begin position="242"/>
        <end position="348"/>
    </location>
</feature>
<proteinExistence type="inferred from homology"/>
<evidence type="ECO:0000256" key="5">
    <source>
        <dbReference type="ARBA" id="ARBA00022741"/>
    </source>
</evidence>
<dbReference type="Pfam" id="PF00780">
    <property type="entry name" value="CNH"/>
    <property type="match status" value="1"/>
</dbReference>
<dbReference type="InterPro" id="IPR011009">
    <property type="entry name" value="Kinase-like_dom_sf"/>
</dbReference>
<dbReference type="PROSITE" id="PS50011">
    <property type="entry name" value="PROTEIN_KINASE_DOM"/>
    <property type="match status" value="1"/>
</dbReference>
<keyword evidence="5" id="KW-0547">Nucleotide-binding</keyword>
<gene>
    <name evidence="9" type="ORF">BSL78_00325</name>
</gene>
<dbReference type="SMART" id="SM00220">
    <property type="entry name" value="S_TKc"/>
    <property type="match status" value="1"/>
</dbReference>
<organism evidence="9 10">
    <name type="scientific">Stichopus japonicus</name>
    <name type="common">Sea cucumber</name>
    <dbReference type="NCBI Taxonomy" id="307972"/>
    <lineage>
        <taxon>Eukaryota</taxon>
        <taxon>Metazoa</taxon>
        <taxon>Echinodermata</taxon>
        <taxon>Eleutherozoa</taxon>
        <taxon>Echinozoa</taxon>
        <taxon>Holothuroidea</taxon>
        <taxon>Aspidochirotacea</taxon>
        <taxon>Aspidochirotida</taxon>
        <taxon>Stichopodidae</taxon>
        <taxon>Apostichopus</taxon>
    </lineage>
</organism>
<dbReference type="InterPro" id="IPR021160">
    <property type="entry name" value="MAPKKKK"/>
</dbReference>
<dbReference type="AlphaFoldDB" id="A0A2G8LR92"/>
<reference evidence="9 10" key="1">
    <citation type="journal article" date="2017" name="PLoS Biol.">
        <title>The sea cucumber genome provides insights into morphological evolution and visceral regeneration.</title>
        <authorList>
            <person name="Zhang X."/>
            <person name="Sun L."/>
            <person name="Yuan J."/>
            <person name="Sun Y."/>
            <person name="Gao Y."/>
            <person name="Zhang L."/>
            <person name="Li S."/>
            <person name="Dai H."/>
            <person name="Hamel J.F."/>
            <person name="Liu C."/>
            <person name="Yu Y."/>
            <person name="Liu S."/>
            <person name="Lin W."/>
            <person name="Guo K."/>
            <person name="Jin S."/>
            <person name="Xu P."/>
            <person name="Storey K.B."/>
            <person name="Huan P."/>
            <person name="Zhang T."/>
            <person name="Zhou Y."/>
            <person name="Zhang J."/>
            <person name="Lin C."/>
            <person name="Li X."/>
            <person name="Xing L."/>
            <person name="Huo D."/>
            <person name="Sun M."/>
            <person name="Wang L."/>
            <person name="Mercier A."/>
            <person name="Li F."/>
            <person name="Yang H."/>
            <person name="Xiang J."/>
        </authorList>
    </citation>
    <scope>NUCLEOTIDE SEQUENCE [LARGE SCALE GENOMIC DNA]</scope>
    <source>
        <strain evidence="9">Shaxun</strain>
        <tissue evidence="9">Muscle</tissue>
    </source>
</reference>
<name>A0A2G8LR92_STIJA</name>
<comment type="cofactor">
    <cofactor evidence="1">
        <name>Mg(2+)</name>
        <dbReference type="ChEBI" id="CHEBI:18420"/>
    </cofactor>
</comment>
<evidence type="ECO:0000259" key="8">
    <source>
        <dbReference type="PROSITE" id="PS50011"/>
    </source>
</evidence>
<dbReference type="InterPro" id="IPR000719">
    <property type="entry name" value="Prot_kinase_dom"/>
</dbReference>
<feature type="compositionally biased region" description="Basic and acidic residues" evidence="7">
    <location>
        <begin position="242"/>
        <end position="256"/>
    </location>
</feature>
<feature type="domain" description="Protein kinase" evidence="8">
    <location>
        <begin position="1"/>
        <end position="140"/>
    </location>
</feature>
<comment type="similarity">
    <text evidence="2">Belongs to the protein kinase superfamily. STE Ser/Thr protein kinase family. STE20 subfamily.</text>
</comment>
<dbReference type="Pfam" id="PF00069">
    <property type="entry name" value="Pkinase"/>
    <property type="match status" value="1"/>
</dbReference>
<keyword evidence="4" id="KW-0808">Transferase</keyword>
<feature type="compositionally biased region" description="Polar residues" evidence="7">
    <location>
        <begin position="207"/>
        <end position="224"/>
    </location>
</feature>
<dbReference type="Gene3D" id="1.10.510.10">
    <property type="entry name" value="Transferase(Phosphotransferase) domain 1"/>
    <property type="match status" value="1"/>
</dbReference>
<comment type="caution">
    <text evidence="9">The sequence shown here is derived from an EMBL/GenBank/DDBJ whole genome shotgun (WGS) entry which is preliminary data.</text>
</comment>
<sequence length="509" mass="57360">MSHFKGANILLTDNGDVKLADFGVSAQITATMSKRKSFIGTPYWMAPEVAAVERKGGYDYQCDIWAVGITAIELAELQPPMFDLHPMRALFLMSKSNFVPPKLKEKHKWSANLHSFIKMSLTKNPRRRPTAVKLLEHPLFLELNLSSQLMRDLIEKVRNTNPASFRPVDDEDEINVPDKKIPSKVTSKHKDRPTSEIDLEGLKSALPSKNPNNDMGNSHYQAGNWTHHEPEDLLASVTEELQRRGHEASKFGDSERQVQQAKATAAARAAESDEPPPLPPKMKNTVQFNVPKPPAESASKSFVRPPLGEKPKPPPKPRPNSRAPTTNGENLKEMEDEQQPPVVPPRRIRNEFMTKTNDQATPRMTNGIPMTPKVTMGAGFSKVFNECPLIIYCSASWVHPETRDQIILLGCEEGIYSLNTAQIHEGVMDQIFQRRTTWIYVINNIMMSLSGKSNLYQHNLLAIIDKNPHRFHMPSRFGEKLQRIPDKLVPRKFALVIKYPTPRVAPDAA</sequence>
<keyword evidence="6" id="KW-0067">ATP-binding</keyword>
<evidence type="ECO:0000313" key="10">
    <source>
        <dbReference type="Proteomes" id="UP000230750"/>
    </source>
</evidence>
<dbReference type="InterPro" id="IPR001180">
    <property type="entry name" value="CNH_dom"/>
</dbReference>
<dbReference type="GO" id="GO:0008349">
    <property type="term" value="F:MAP kinase kinase kinase kinase activity"/>
    <property type="evidence" value="ECO:0007669"/>
    <property type="project" value="InterPro"/>
</dbReference>
<dbReference type="PANTHER" id="PTHR48012:SF18">
    <property type="entry name" value="HAPPYHOUR, ISOFORM A"/>
    <property type="match status" value="1"/>
</dbReference>
<keyword evidence="10" id="KW-1185">Reference proteome</keyword>
<dbReference type="GO" id="GO:0005524">
    <property type="term" value="F:ATP binding"/>
    <property type="evidence" value="ECO:0007669"/>
    <property type="project" value="UniProtKB-KW"/>
</dbReference>
<dbReference type="PIRSF" id="PIRSF038172">
    <property type="entry name" value="MAPKKKK"/>
    <property type="match status" value="1"/>
</dbReference>
<evidence type="ECO:0000313" key="9">
    <source>
        <dbReference type="EMBL" id="PIK62745.1"/>
    </source>
</evidence>
<dbReference type="Proteomes" id="UP000230750">
    <property type="component" value="Unassembled WGS sequence"/>
</dbReference>
<evidence type="ECO:0000256" key="7">
    <source>
        <dbReference type="SAM" id="MobiDB-lite"/>
    </source>
</evidence>
<accession>A0A2G8LR92</accession>
<evidence type="ECO:0000256" key="6">
    <source>
        <dbReference type="ARBA" id="ARBA00022840"/>
    </source>
</evidence>
<keyword evidence="3" id="KW-0597">Phosphoprotein</keyword>
<dbReference type="PANTHER" id="PTHR48012">
    <property type="entry name" value="STERILE20-LIKE KINASE, ISOFORM B-RELATED"/>
    <property type="match status" value="1"/>
</dbReference>
<dbReference type="STRING" id="307972.A0A2G8LR92"/>
<dbReference type="EMBL" id="MRZV01000006">
    <property type="protein sequence ID" value="PIK62745.1"/>
    <property type="molecule type" value="Genomic_DNA"/>
</dbReference>
<protein>
    <submittedName>
        <fullName evidence="9">Putative mitogen-activated protein kinase kinase kinase kinase 3 isoform X4</fullName>
    </submittedName>
</protein>
<dbReference type="SUPFAM" id="SSF56112">
    <property type="entry name" value="Protein kinase-like (PK-like)"/>
    <property type="match status" value="1"/>
</dbReference>
<evidence type="ECO:0000256" key="1">
    <source>
        <dbReference type="ARBA" id="ARBA00001946"/>
    </source>
</evidence>